<dbReference type="AlphaFoldDB" id="A0A382UN98"/>
<accession>A0A382UN98</accession>
<reference evidence="1" key="1">
    <citation type="submission" date="2018-05" db="EMBL/GenBank/DDBJ databases">
        <authorList>
            <person name="Lanie J.A."/>
            <person name="Ng W.-L."/>
            <person name="Kazmierczak K.M."/>
            <person name="Andrzejewski T.M."/>
            <person name="Davidsen T.M."/>
            <person name="Wayne K.J."/>
            <person name="Tettelin H."/>
            <person name="Glass J.I."/>
            <person name="Rusch D."/>
            <person name="Podicherti R."/>
            <person name="Tsui H.-C.T."/>
            <person name="Winkler M.E."/>
        </authorList>
    </citation>
    <scope>NUCLEOTIDE SEQUENCE</scope>
</reference>
<name>A0A382UN98_9ZZZZ</name>
<organism evidence="1">
    <name type="scientific">marine metagenome</name>
    <dbReference type="NCBI Taxonomy" id="408172"/>
    <lineage>
        <taxon>unclassified sequences</taxon>
        <taxon>metagenomes</taxon>
        <taxon>ecological metagenomes</taxon>
    </lineage>
</organism>
<gene>
    <name evidence="1" type="ORF">METZ01_LOCUS388032</name>
</gene>
<proteinExistence type="predicted"/>
<feature type="non-terminal residue" evidence="1">
    <location>
        <position position="176"/>
    </location>
</feature>
<sequence>MSKGTGDHRVYASQTSGNKKNPLDWKTKIKYMRKVFPKHARHILMDKKVKTIWDVAVTAYKDGYTEFELVVGDDRHQEFVKLLDDFNGRKAKHGFYEFDVIDVMNAGMRDPDAEGAEGMSASKMRAAAEDNDLLAFTKGLPKKFKDAKGLMKAVQKGMGIKESKDFRQDIKLSPVS</sequence>
<dbReference type="EMBL" id="UINC01145195">
    <property type="protein sequence ID" value="SVD35178.1"/>
    <property type="molecule type" value="Genomic_DNA"/>
</dbReference>
<evidence type="ECO:0000313" key="1">
    <source>
        <dbReference type="EMBL" id="SVD35178.1"/>
    </source>
</evidence>
<protein>
    <submittedName>
        <fullName evidence="1">Uncharacterized protein</fullName>
    </submittedName>
</protein>